<dbReference type="InterPro" id="IPR038460">
    <property type="entry name" value="AcetylCoA_hyd_C_sf"/>
</dbReference>
<protein>
    <submittedName>
        <fullName evidence="2">Acyl-CoA hydrolase</fullName>
    </submittedName>
</protein>
<dbReference type="RefSeq" id="WP_092014133.1">
    <property type="nucleotide sequence ID" value="NZ_FOYW01000002.1"/>
</dbReference>
<dbReference type="STRING" id="650891.SAMN05216203_2723"/>
<dbReference type="Gene3D" id="3.40.1080.10">
    <property type="entry name" value="Glutaconate Coenzyme A-transferase"/>
    <property type="match status" value="1"/>
</dbReference>
<evidence type="ECO:0000313" key="3">
    <source>
        <dbReference type="Proteomes" id="UP000198644"/>
    </source>
</evidence>
<dbReference type="Gene3D" id="3.30.750.70">
    <property type="entry name" value="4-hydroxybutyrate coenzyme like domains"/>
    <property type="match status" value="1"/>
</dbReference>
<dbReference type="InterPro" id="IPR037171">
    <property type="entry name" value="NagB/RpiA_transferase-like"/>
</dbReference>
<organism evidence="2 3">
    <name type="scientific">Marinobacter daqiaonensis</name>
    <dbReference type="NCBI Taxonomy" id="650891"/>
    <lineage>
        <taxon>Bacteria</taxon>
        <taxon>Pseudomonadati</taxon>
        <taxon>Pseudomonadota</taxon>
        <taxon>Gammaproteobacteria</taxon>
        <taxon>Pseudomonadales</taxon>
        <taxon>Marinobacteraceae</taxon>
        <taxon>Marinobacter</taxon>
    </lineage>
</organism>
<dbReference type="GO" id="GO:0006083">
    <property type="term" value="P:acetate metabolic process"/>
    <property type="evidence" value="ECO:0007669"/>
    <property type="project" value="InterPro"/>
</dbReference>
<dbReference type="Pfam" id="PF13336">
    <property type="entry name" value="AcetylCoA_hyd_C"/>
    <property type="match status" value="1"/>
</dbReference>
<dbReference type="OrthoDB" id="9801795at2"/>
<dbReference type="PANTHER" id="PTHR21432">
    <property type="entry name" value="ACETYL-COA HYDROLASE-RELATED"/>
    <property type="match status" value="1"/>
</dbReference>
<keyword evidence="3" id="KW-1185">Reference proteome</keyword>
<dbReference type="InterPro" id="IPR046433">
    <property type="entry name" value="ActCoA_hydro"/>
</dbReference>
<reference evidence="2 3" key="1">
    <citation type="submission" date="2016-10" db="EMBL/GenBank/DDBJ databases">
        <authorList>
            <person name="de Groot N.N."/>
        </authorList>
    </citation>
    <scope>NUCLEOTIDE SEQUENCE [LARGE SCALE GENOMIC DNA]</scope>
    <source>
        <strain evidence="2 3">CGMCC 1.9167</strain>
    </source>
</reference>
<name>A0A1I6J6Y9_9GAMM</name>
<keyword evidence="2" id="KW-0378">Hydrolase</keyword>
<dbReference type="InterPro" id="IPR026888">
    <property type="entry name" value="AcetylCoA_hyd_C"/>
</dbReference>
<gene>
    <name evidence="2" type="ORF">SAMN05216203_2723</name>
</gene>
<dbReference type="GO" id="GO:0008775">
    <property type="term" value="F:acetate CoA-transferase activity"/>
    <property type="evidence" value="ECO:0007669"/>
    <property type="project" value="InterPro"/>
</dbReference>
<dbReference type="Proteomes" id="UP000198644">
    <property type="component" value="Unassembled WGS sequence"/>
</dbReference>
<dbReference type="GO" id="GO:0016787">
    <property type="term" value="F:hydrolase activity"/>
    <property type="evidence" value="ECO:0007669"/>
    <property type="project" value="UniProtKB-KW"/>
</dbReference>
<dbReference type="AlphaFoldDB" id="A0A1I6J6Y9"/>
<dbReference type="Gene3D" id="3.40.1080.20">
    <property type="entry name" value="Acetyl-CoA hydrolase/transferase C-terminal domain"/>
    <property type="match status" value="1"/>
</dbReference>
<dbReference type="PANTHER" id="PTHR21432:SF20">
    <property type="entry name" value="ACETYL-COA HYDROLASE"/>
    <property type="match status" value="1"/>
</dbReference>
<feature type="domain" description="Acetyl-CoA hydrolase/transferase C-terminal" evidence="1">
    <location>
        <begin position="365"/>
        <end position="532"/>
    </location>
</feature>
<proteinExistence type="predicted"/>
<sequence>MSYAPDSLRKDTPEACVEAVIQKVGKKIVLGLPLGLGKPVRLANALYERARQDPSIDLHIVTAISLLAPKGSSSLEKRFLEPFVRRLYGDVPELAYARDVLDQRLPANVRVSEFFFKAGDFIGNEEQQRHYVCTNYTHAVRDLLAQGINVVFQMVAPPAEAGGDLSLSCNPDLTLDLLPELRRQQEAGRKVAVVGELNGSLPWFGHDAAIGAPAFDLLLEQPQTDYPLFPVPQSSISPADHMIGFYASTLLRDGGTLQVGIGSLGAAVVHSTILRHQHNDQWQALYDKLRVATRFPFVTTEGDRGPFREGLYGCSEMMVDGFLYLMEAGILKRKVYDDLEDQERSNRGEAVSAAGVVMHGGFFLGPRDFYQKLRGLSEQERSRISMTSVNFINDLYDHRFGSQRLKAAQRQDARFINSAMMHTLSGAAISDGLEDGRVISGVGGQYNFVAMAHALANARSIITLRSTREKHGETVSNIVFSYGHCTIPRHLRDIVITEYGIADLRGKPDEEVYLAMIHIADARFQPSLLKQAQKAGKVRKDFSLPSSWQENTPDQLRRALESIGGGDAFPAFPFGCDFTDEELVLGRALQGLKSATASTRGKLRTFARAVRADTKGPELDPYMERMGLTSGGGFGAMLDRRLLAVALADAGVLDDSNEKSD</sequence>
<dbReference type="EMBL" id="FOYW01000002">
    <property type="protein sequence ID" value="SFR74718.1"/>
    <property type="molecule type" value="Genomic_DNA"/>
</dbReference>
<accession>A0A1I6J6Y9</accession>
<evidence type="ECO:0000259" key="1">
    <source>
        <dbReference type="Pfam" id="PF13336"/>
    </source>
</evidence>
<dbReference type="SUPFAM" id="SSF100950">
    <property type="entry name" value="NagB/RpiA/CoA transferase-like"/>
    <property type="match status" value="1"/>
</dbReference>
<evidence type="ECO:0000313" key="2">
    <source>
        <dbReference type="EMBL" id="SFR74718.1"/>
    </source>
</evidence>